<organism evidence="3 4">
    <name type="scientific">Propionibacterium acidifaciens F0233</name>
    <dbReference type="NCBI Taxonomy" id="553198"/>
    <lineage>
        <taxon>Bacteria</taxon>
        <taxon>Bacillati</taxon>
        <taxon>Actinomycetota</taxon>
        <taxon>Actinomycetes</taxon>
        <taxon>Propionibacteriales</taxon>
        <taxon>Propionibacteriaceae</taxon>
        <taxon>Propionibacterium</taxon>
    </lineage>
</organism>
<feature type="transmembrane region" description="Helical" evidence="2">
    <location>
        <begin position="389"/>
        <end position="409"/>
    </location>
</feature>
<feature type="region of interest" description="Disordered" evidence="1">
    <location>
        <begin position="560"/>
        <end position="610"/>
    </location>
</feature>
<feature type="transmembrane region" description="Helical" evidence="2">
    <location>
        <begin position="124"/>
        <end position="151"/>
    </location>
</feature>
<feature type="transmembrane region" description="Helical" evidence="2">
    <location>
        <begin position="172"/>
        <end position="195"/>
    </location>
</feature>
<evidence type="ECO:0000313" key="3">
    <source>
        <dbReference type="EMBL" id="ERK54498.1"/>
    </source>
</evidence>
<feature type="transmembrane region" description="Helical" evidence="2">
    <location>
        <begin position="489"/>
        <end position="510"/>
    </location>
</feature>
<feature type="transmembrane region" description="Helical" evidence="2">
    <location>
        <begin position="463"/>
        <end position="482"/>
    </location>
</feature>
<dbReference type="EMBL" id="ACVN02000214">
    <property type="protein sequence ID" value="ERK54498.1"/>
    <property type="molecule type" value="Genomic_DNA"/>
</dbReference>
<proteinExistence type="predicted"/>
<feature type="compositionally biased region" description="Basic residues" evidence="1">
    <location>
        <begin position="1"/>
        <end position="11"/>
    </location>
</feature>
<feature type="transmembrane region" description="Helical" evidence="2">
    <location>
        <begin position="269"/>
        <end position="288"/>
    </location>
</feature>
<feature type="transmembrane region" description="Helical" evidence="2">
    <location>
        <begin position="201"/>
        <end position="221"/>
    </location>
</feature>
<evidence type="ECO:0000256" key="2">
    <source>
        <dbReference type="SAM" id="Phobius"/>
    </source>
</evidence>
<feature type="transmembrane region" description="Helical" evidence="2">
    <location>
        <begin position="363"/>
        <end position="383"/>
    </location>
</feature>
<feature type="transmembrane region" description="Helical" evidence="2">
    <location>
        <begin position="78"/>
        <end position="104"/>
    </location>
</feature>
<feature type="transmembrane region" description="Helical" evidence="2">
    <location>
        <begin position="429"/>
        <end position="451"/>
    </location>
</feature>
<dbReference type="InterPro" id="IPR046264">
    <property type="entry name" value="DUF6297"/>
</dbReference>
<sequence>MSRSRNRRRNRQSSDRGPQAEQSQQAAAQALESGGPAVAFDPDYPFADVDDHEQGQVIERQLMLLLKDWRRGRATRSIWSVFTDGYVAVFSIGIIAAMVISAIRSAQKQAAGCTSEGCGTARELIPWLVVAACWVAVLAVSRVFGPVIASAAEGFWLLDAPLRRSAILARRLWLMIVGAGLVGAALGALVAALTGLPGPSVLAWTVATGLTTAGWMAFAAAQQGAEGDRPVRLAQMLVGALAVAVLVLVIATAAGWFRVDVATVLSRRIALLIAAFGLVLCVLASVLARRRLGAVGRSRLVSGGELVSGMQGAAFALDFALMRDILIERRCRLRGHVRVIRGRGKGTRALVWRDVHRLRRNPAPLVGLAIAAVVPYALSSLGVVALAPFVSSLVLLIVIVPFFDSMRVLSRTKGLVRLFPMSDSELRDAVLVVPGALALVWAVAVTPAFVLGLGGSRPDPHRALWYGLIAAMGAVLGAMRWVSAKSADYSAPMVATGAGAVPPSLMFNMVRGLDMVVLVTFPLVMNWSPIVSAVIAVVVWVILRSGASLNQEELMEAQAESRRELEQARGQARGGQAPRTKRVVSRSTPTGRTRPPLSGSAGRSRPPLRT</sequence>
<evidence type="ECO:0000256" key="1">
    <source>
        <dbReference type="SAM" id="MobiDB-lite"/>
    </source>
</evidence>
<accession>U2RLT7</accession>
<feature type="region of interest" description="Disordered" evidence="1">
    <location>
        <begin position="1"/>
        <end position="33"/>
    </location>
</feature>
<name>U2RLT7_9ACTN</name>
<feature type="transmembrane region" description="Helical" evidence="2">
    <location>
        <begin position="233"/>
        <end position="257"/>
    </location>
</feature>
<feature type="transmembrane region" description="Helical" evidence="2">
    <location>
        <begin position="516"/>
        <end position="543"/>
    </location>
</feature>
<comment type="caution">
    <text evidence="3">The sequence shown here is derived from an EMBL/GenBank/DDBJ whole genome shotgun (WGS) entry which is preliminary data.</text>
</comment>
<dbReference type="RefSeq" id="WP_021797946.1">
    <property type="nucleotide sequence ID" value="NZ_ACVN02000214.1"/>
</dbReference>
<evidence type="ECO:0000313" key="4">
    <source>
        <dbReference type="Proteomes" id="UP000017052"/>
    </source>
</evidence>
<gene>
    <name evidence="3" type="ORF">HMPREF0682_1450</name>
</gene>
<keyword evidence="2" id="KW-0472">Membrane</keyword>
<dbReference type="Proteomes" id="UP000017052">
    <property type="component" value="Unassembled WGS sequence"/>
</dbReference>
<keyword evidence="2" id="KW-1133">Transmembrane helix</keyword>
<dbReference type="Pfam" id="PF19814">
    <property type="entry name" value="DUF6297"/>
    <property type="match status" value="1"/>
</dbReference>
<dbReference type="AlphaFoldDB" id="U2RLT7"/>
<keyword evidence="4" id="KW-1185">Reference proteome</keyword>
<protein>
    <submittedName>
        <fullName evidence="3">Membrane protein</fullName>
    </submittedName>
</protein>
<keyword evidence="2" id="KW-0812">Transmembrane</keyword>
<dbReference type="GeneID" id="95360373"/>
<feature type="compositionally biased region" description="Low complexity" evidence="1">
    <location>
        <begin position="15"/>
        <end position="30"/>
    </location>
</feature>
<reference evidence="3" key="1">
    <citation type="submission" date="2013-08" db="EMBL/GenBank/DDBJ databases">
        <authorList>
            <person name="Durkin A.S."/>
            <person name="Haft D.R."/>
            <person name="McCorrison J."/>
            <person name="Torralba M."/>
            <person name="Gillis M."/>
            <person name="Haft D.H."/>
            <person name="Methe B."/>
            <person name="Sutton G."/>
            <person name="Nelson K.E."/>
        </authorList>
    </citation>
    <scope>NUCLEOTIDE SEQUENCE [LARGE SCALE GENOMIC DNA]</scope>
    <source>
        <strain evidence="3">F0233</strain>
    </source>
</reference>